<dbReference type="AlphaFoldDB" id="A0A7U2I0M3"/>
<feature type="region of interest" description="Disordered" evidence="1">
    <location>
        <begin position="1"/>
        <end position="71"/>
    </location>
</feature>
<dbReference type="Proteomes" id="UP000663193">
    <property type="component" value="Chromosome 9"/>
</dbReference>
<dbReference type="VEuPathDB" id="FungiDB:JI435_062720"/>
<feature type="region of interest" description="Disordered" evidence="1">
    <location>
        <begin position="207"/>
        <end position="235"/>
    </location>
</feature>
<proteinExistence type="predicted"/>
<name>A0A7U2I0M3_PHANO</name>
<dbReference type="OrthoDB" id="3694310at2759"/>
<reference evidence="3" key="1">
    <citation type="journal article" date="2021" name="BMC Genomics">
        <title>Chromosome-level genome assembly and manually-curated proteome of model necrotroph Parastagonospora nodorum Sn15 reveals a genome-wide trove of candidate effector homologs, and redundancy of virulence-related functions within an accessory chromosome.</title>
        <authorList>
            <person name="Bertazzoni S."/>
            <person name="Jones D.A.B."/>
            <person name="Phan H.T."/>
            <person name="Tan K.-C."/>
            <person name="Hane J.K."/>
        </authorList>
    </citation>
    <scope>NUCLEOTIDE SEQUENCE [LARGE SCALE GENOMIC DNA]</scope>
    <source>
        <strain evidence="3">SN15 / ATCC MYA-4574 / FGSC 10173)</strain>
    </source>
</reference>
<feature type="compositionally biased region" description="Basic residues" evidence="1">
    <location>
        <begin position="1"/>
        <end position="20"/>
    </location>
</feature>
<protein>
    <submittedName>
        <fullName evidence="2">Uncharacterized protein</fullName>
    </submittedName>
</protein>
<evidence type="ECO:0000313" key="3">
    <source>
        <dbReference type="Proteomes" id="UP000663193"/>
    </source>
</evidence>
<sequence>MATKRKTKDTHGGPAKRKKPANGLEVPADAVSRATRSKSKSKDPAESDSSPTPAPMTIAGKPEQQKTNKPWSAEEKAYLEIMYQKLHDAAASKSQASLPHARKVFNSLNSFFNEGRQSVTDTKGTNLFVAEDREWGSFDAYIRRPTNKLINGLRKDIMKKMNDDGDNAWIPDITEDDIKAHLKHGPVIAKSGATKAVEQVTKDTPAPLKKAGKKIPKATIGHTEEKKSKLSAGTNAFISEPTDVLEAPKDQQHMKHQFPSHSTKRTSSMNNLLIAASSRSPTDVFKGEVPVKVTPVEEVNRLVIAGYKFTDIPEDDEEAMERYLKEDDDQQLDGSWIKTAGDDLDKRIERRGLPDMNRMSWPRDLKKKIDFKAEEWHNKSGRVDGAAAVNGLRGIAVVPPLGYTGSIEELVKERRLLSRDLLLEDASKEAIDKVYSLHKSAEGEKKPQHNIEDDDSDITGDESS</sequence>
<feature type="region of interest" description="Disordered" evidence="1">
    <location>
        <begin position="247"/>
        <end position="266"/>
    </location>
</feature>
<gene>
    <name evidence="2" type="ORF">JI435_062720</name>
</gene>
<feature type="compositionally biased region" description="Acidic residues" evidence="1">
    <location>
        <begin position="452"/>
        <end position="464"/>
    </location>
</feature>
<organism evidence="2 3">
    <name type="scientific">Phaeosphaeria nodorum (strain SN15 / ATCC MYA-4574 / FGSC 10173)</name>
    <name type="common">Glume blotch fungus</name>
    <name type="synonym">Parastagonospora nodorum</name>
    <dbReference type="NCBI Taxonomy" id="321614"/>
    <lineage>
        <taxon>Eukaryota</taxon>
        <taxon>Fungi</taxon>
        <taxon>Dikarya</taxon>
        <taxon>Ascomycota</taxon>
        <taxon>Pezizomycotina</taxon>
        <taxon>Dothideomycetes</taxon>
        <taxon>Pleosporomycetidae</taxon>
        <taxon>Pleosporales</taxon>
        <taxon>Pleosporineae</taxon>
        <taxon>Phaeosphaeriaceae</taxon>
        <taxon>Parastagonospora</taxon>
    </lineage>
</organism>
<feature type="compositionally biased region" description="Basic residues" evidence="1">
    <location>
        <begin position="254"/>
        <end position="264"/>
    </location>
</feature>
<evidence type="ECO:0000256" key="1">
    <source>
        <dbReference type="SAM" id="MobiDB-lite"/>
    </source>
</evidence>
<feature type="compositionally biased region" description="Basic and acidic residues" evidence="1">
    <location>
        <begin position="439"/>
        <end position="451"/>
    </location>
</feature>
<dbReference type="EMBL" id="CP069031">
    <property type="protein sequence ID" value="QRC98910.1"/>
    <property type="molecule type" value="Genomic_DNA"/>
</dbReference>
<accession>A0A7U2I0M3</accession>
<keyword evidence="3" id="KW-1185">Reference proteome</keyword>
<feature type="region of interest" description="Disordered" evidence="1">
    <location>
        <begin position="438"/>
        <end position="464"/>
    </location>
</feature>
<evidence type="ECO:0000313" key="2">
    <source>
        <dbReference type="EMBL" id="QRC98910.1"/>
    </source>
</evidence>